<dbReference type="InterPro" id="IPR029052">
    <property type="entry name" value="Metallo-depent_PP-like"/>
</dbReference>
<dbReference type="CDD" id="cd07382">
    <property type="entry name" value="MPP_DR1281"/>
    <property type="match status" value="1"/>
</dbReference>
<accession>A0A934KCY1</accession>
<evidence type="ECO:0000256" key="4">
    <source>
        <dbReference type="ARBA" id="ARBA00023004"/>
    </source>
</evidence>
<evidence type="ECO:0000256" key="1">
    <source>
        <dbReference type="ARBA" id="ARBA00001965"/>
    </source>
</evidence>
<feature type="binding site" evidence="7">
    <location>
        <position position="81"/>
    </location>
    <ligand>
        <name>Fe cation</name>
        <dbReference type="ChEBI" id="CHEBI:24875"/>
        <label>2</label>
    </ligand>
</feature>
<dbReference type="GO" id="GO:0046872">
    <property type="term" value="F:metal ion binding"/>
    <property type="evidence" value="ECO:0007669"/>
    <property type="project" value="UniProtKB-KW"/>
</dbReference>
<keyword evidence="2 7" id="KW-0479">Metal-binding</keyword>
<comment type="cofactor">
    <cofactor evidence="1">
        <name>Fe(3+)</name>
        <dbReference type="ChEBI" id="CHEBI:29034"/>
    </cofactor>
</comment>
<dbReference type="PANTHER" id="PTHR36303:SF1">
    <property type="entry name" value="2',3'-CYCLIC-NUCLEOTIDE 2'-PHOSPHODIESTERASE"/>
    <property type="match status" value="1"/>
</dbReference>
<dbReference type="RefSeq" id="WP_338203534.1">
    <property type="nucleotide sequence ID" value="NZ_JAEKNR010000176.1"/>
</dbReference>
<dbReference type="InterPro" id="IPR005235">
    <property type="entry name" value="YmdB-like"/>
</dbReference>
<dbReference type="FunFam" id="3.60.21.10:FF:000016">
    <property type="entry name" value="Putative metallophosphoesterase"/>
    <property type="match status" value="1"/>
</dbReference>
<dbReference type="Pfam" id="PF13277">
    <property type="entry name" value="YmdB"/>
    <property type="match status" value="1"/>
</dbReference>
<dbReference type="Gene3D" id="3.60.21.10">
    <property type="match status" value="1"/>
</dbReference>
<dbReference type="PANTHER" id="PTHR36303">
    <property type="entry name" value="2',3'-CYCLIC-NUCLEOTIDE 2'-PHOSPHODIESTERASE"/>
    <property type="match status" value="1"/>
</dbReference>
<comment type="caution">
    <text evidence="8">The sequence shown here is derived from an EMBL/GenBank/DDBJ whole genome shotgun (WGS) entry which is preliminary data.</text>
</comment>
<feature type="binding site" evidence="7">
    <location>
        <position position="53"/>
    </location>
    <ligand>
        <name>Fe cation</name>
        <dbReference type="ChEBI" id="CHEBI:24875"/>
        <label>2</label>
    </ligand>
</feature>
<evidence type="ECO:0000256" key="7">
    <source>
        <dbReference type="PIRSR" id="PIRSR004789-51"/>
    </source>
</evidence>
<feature type="binding site" evidence="7">
    <location>
        <position position="22"/>
    </location>
    <ligand>
        <name>Fe cation</name>
        <dbReference type="ChEBI" id="CHEBI:24875"/>
        <label>1</label>
    </ligand>
</feature>
<dbReference type="EMBL" id="JAEKNR010000176">
    <property type="protein sequence ID" value="MBJ7599895.1"/>
    <property type="molecule type" value="Genomic_DNA"/>
</dbReference>
<feature type="binding site" evidence="7">
    <location>
        <position position="188"/>
    </location>
    <ligand>
        <name>Fe cation</name>
        <dbReference type="ChEBI" id="CHEBI:24875"/>
        <label>2</label>
    </ligand>
</feature>
<protein>
    <submittedName>
        <fullName evidence="8">TIGR00282 family metallophosphoesterase</fullName>
    </submittedName>
</protein>
<dbReference type="NCBIfam" id="TIGR00282">
    <property type="entry name" value="TIGR00282 family metallophosphoesterase"/>
    <property type="match status" value="1"/>
</dbReference>
<keyword evidence="3" id="KW-0378">Hydrolase</keyword>
<dbReference type="Proteomes" id="UP000612893">
    <property type="component" value="Unassembled WGS sequence"/>
</dbReference>
<comment type="similarity">
    <text evidence="5">Belongs to the YmdB-like family.</text>
</comment>
<name>A0A934KCY1_9BACT</name>
<dbReference type="GO" id="GO:0016787">
    <property type="term" value="F:hydrolase activity"/>
    <property type="evidence" value="ECO:0007669"/>
    <property type="project" value="UniProtKB-KW"/>
</dbReference>
<dbReference type="PIRSF" id="PIRSF004789">
    <property type="entry name" value="DR1281"/>
    <property type="match status" value="1"/>
</dbReference>
<evidence type="ECO:0000313" key="8">
    <source>
        <dbReference type="EMBL" id="MBJ7599895.1"/>
    </source>
</evidence>
<evidence type="ECO:0000256" key="3">
    <source>
        <dbReference type="ARBA" id="ARBA00022801"/>
    </source>
</evidence>
<feature type="binding site" evidence="7">
    <location>
        <position position="190"/>
    </location>
    <ligand>
        <name>Fe cation</name>
        <dbReference type="ChEBI" id="CHEBI:24875"/>
        <label>1</label>
    </ligand>
</feature>
<sequence>MTTQTKDSTRSAEDFRILFVADVVGRRGREAVAALLPRLKAEHEPHLTIVNGENSAGGFGITAKTAAEIRSAGADVITTGNHVWDQKQFVEEIVELDYVLRPENFPPGVPGRGATVLLVDGEQVLVLNIQGRLFMPDLDDPFRAVDQVLSAHPETKIVFCDMHAEATSEKQAMGWHLDGRASALVGTHTHVPTADHRVLPGGTAYVTDVGMVGPRDSVIGVNKDAALKRFLTGMPYRFETAGGIVTFNSVLVTISRPTGRAISIQRIDREHN</sequence>
<evidence type="ECO:0000313" key="9">
    <source>
        <dbReference type="Proteomes" id="UP000612893"/>
    </source>
</evidence>
<organism evidence="8 9">
    <name type="scientific">Candidatus Nephthysia bennettiae</name>
    <dbReference type="NCBI Taxonomy" id="3127016"/>
    <lineage>
        <taxon>Bacteria</taxon>
        <taxon>Bacillati</taxon>
        <taxon>Candidatus Dormiibacterota</taxon>
        <taxon>Candidatus Dormibacteria</taxon>
        <taxon>Candidatus Dormibacterales</taxon>
        <taxon>Candidatus Dormibacteraceae</taxon>
        <taxon>Candidatus Nephthysia</taxon>
    </lineage>
</organism>
<gene>
    <name evidence="8" type="ORF">JF922_17680</name>
</gene>
<feature type="binding site" evidence="7">
    <location>
        <position position="54"/>
    </location>
    <ligand>
        <name>Fe cation</name>
        <dbReference type="ChEBI" id="CHEBI:24875"/>
        <label>1</label>
    </ligand>
</feature>
<evidence type="ECO:0000256" key="2">
    <source>
        <dbReference type="ARBA" id="ARBA00022723"/>
    </source>
</evidence>
<reference evidence="8" key="1">
    <citation type="submission" date="2020-10" db="EMBL/GenBank/DDBJ databases">
        <title>Ca. Dormibacterota MAGs.</title>
        <authorList>
            <person name="Montgomery K."/>
        </authorList>
    </citation>
    <scope>NUCLEOTIDE SEQUENCE [LARGE SCALE GENOMIC DNA]</scope>
    <source>
        <strain evidence="8">SC8812_S17_10</strain>
    </source>
</reference>
<evidence type="ECO:0000256" key="6">
    <source>
        <dbReference type="PIRSR" id="PIRSR004789-50"/>
    </source>
</evidence>
<feature type="active site" description="Proton donor" evidence="6">
    <location>
        <position position="82"/>
    </location>
</feature>
<evidence type="ECO:0000256" key="5">
    <source>
        <dbReference type="ARBA" id="ARBA00061401"/>
    </source>
</evidence>
<dbReference type="SUPFAM" id="SSF56300">
    <property type="entry name" value="Metallo-dependent phosphatases"/>
    <property type="match status" value="1"/>
</dbReference>
<proteinExistence type="inferred from homology"/>
<feature type="binding site" evidence="7">
    <location>
        <position position="163"/>
    </location>
    <ligand>
        <name>Fe cation</name>
        <dbReference type="ChEBI" id="CHEBI:24875"/>
        <label>2</label>
    </ligand>
</feature>
<feature type="binding site" evidence="7">
    <location>
        <position position="53"/>
    </location>
    <ligand>
        <name>Fe cation</name>
        <dbReference type="ChEBI" id="CHEBI:24875"/>
        <label>1</label>
    </ligand>
</feature>
<keyword evidence="9" id="KW-1185">Reference proteome</keyword>
<dbReference type="AlphaFoldDB" id="A0A934KCY1"/>
<keyword evidence="4" id="KW-0408">Iron</keyword>